<feature type="signal peptide" evidence="6">
    <location>
        <begin position="1"/>
        <end position="25"/>
    </location>
</feature>
<feature type="chain" id="PRO_5032410156" description="SEC63 domain-containing protein" evidence="6">
    <location>
        <begin position="26"/>
        <end position="144"/>
    </location>
</feature>
<dbReference type="PANTHER" id="PTHR24075">
    <property type="entry name" value="SEC63 DOMAIN-CONTAINING"/>
    <property type="match status" value="1"/>
</dbReference>
<dbReference type="InterPro" id="IPR004179">
    <property type="entry name" value="Sec63-dom"/>
</dbReference>
<evidence type="ECO:0000313" key="9">
    <source>
        <dbReference type="Proteomes" id="UP000655225"/>
    </source>
</evidence>
<feature type="region of interest" description="Disordered" evidence="5">
    <location>
        <begin position="125"/>
        <end position="144"/>
    </location>
</feature>
<name>A0A835DRH3_TETSI</name>
<dbReference type="GO" id="GO:0000388">
    <property type="term" value="P:spliceosome conformational change to release U4 (or U4atac) and U1 (or U11)"/>
    <property type="evidence" value="ECO:0007669"/>
    <property type="project" value="TreeGrafter"/>
</dbReference>
<dbReference type="Proteomes" id="UP000655225">
    <property type="component" value="Unassembled WGS sequence"/>
</dbReference>
<feature type="domain" description="SEC63" evidence="7">
    <location>
        <begin position="1"/>
        <end position="141"/>
    </location>
</feature>
<dbReference type="AlphaFoldDB" id="A0A835DRH3"/>
<organism evidence="8 9">
    <name type="scientific">Tetracentron sinense</name>
    <name type="common">Spur-leaf</name>
    <dbReference type="NCBI Taxonomy" id="13715"/>
    <lineage>
        <taxon>Eukaryota</taxon>
        <taxon>Viridiplantae</taxon>
        <taxon>Streptophyta</taxon>
        <taxon>Embryophyta</taxon>
        <taxon>Tracheophyta</taxon>
        <taxon>Spermatophyta</taxon>
        <taxon>Magnoliopsida</taxon>
        <taxon>Trochodendrales</taxon>
        <taxon>Trochodendraceae</taxon>
        <taxon>Tetracentron</taxon>
    </lineage>
</organism>
<reference evidence="8 9" key="1">
    <citation type="submission" date="2020-04" db="EMBL/GenBank/DDBJ databases">
        <title>Plant Genome Project.</title>
        <authorList>
            <person name="Zhang R.-G."/>
        </authorList>
    </citation>
    <scope>NUCLEOTIDE SEQUENCE [LARGE SCALE GENOMIC DNA]</scope>
    <source>
        <strain evidence="8">YNK0</strain>
        <tissue evidence="8">Leaf</tissue>
    </source>
</reference>
<dbReference type="GO" id="GO:0016020">
    <property type="term" value="C:membrane"/>
    <property type="evidence" value="ECO:0007669"/>
    <property type="project" value="UniProtKB-SubCell"/>
</dbReference>
<gene>
    <name evidence="8" type="ORF">HHK36_002380</name>
</gene>
<keyword evidence="3" id="KW-1133">Transmembrane helix</keyword>
<accession>A0A835DRH3</accession>
<keyword evidence="9" id="KW-1185">Reference proteome</keyword>
<evidence type="ECO:0000256" key="6">
    <source>
        <dbReference type="SAM" id="SignalP"/>
    </source>
</evidence>
<evidence type="ECO:0000259" key="7">
    <source>
        <dbReference type="Pfam" id="PF02889"/>
    </source>
</evidence>
<dbReference type="EMBL" id="JABCRI010000002">
    <property type="protein sequence ID" value="KAF8409862.1"/>
    <property type="molecule type" value="Genomic_DNA"/>
</dbReference>
<sequence length="144" mass="16561">MVDVISSNGWLSLALLAMEVSQMVTQGMWERDSMLLQLPHFTKELAKKCQENPGKSIETVFDLVEMEDDERRELLQMSDLQSLDIARFCNRFFNIDMTYEVLESDYVRAGEDVTLQVTLERDLEGRSEVGSMDAPRYPKAKEEG</sequence>
<dbReference type="FunFam" id="1.10.150.20:FF:000013">
    <property type="entry name" value="U5 small nuclear ribonucleoprotein kDa helicase"/>
    <property type="match status" value="1"/>
</dbReference>
<dbReference type="Pfam" id="PF02889">
    <property type="entry name" value="Sec63"/>
    <property type="match status" value="1"/>
</dbReference>
<evidence type="ECO:0000256" key="1">
    <source>
        <dbReference type="ARBA" id="ARBA00004141"/>
    </source>
</evidence>
<dbReference type="OMA" id="NRFFNID"/>
<comment type="subcellular location">
    <subcellularLocation>
        <location evidence="1">Membrane</location>
        <topology evidence="1">Multi-pass membrane protein</topology>
    </subcellularLocation>
</comment>
<keyword evidence="4" id="KW-0472">Membrane</keyword>
<dbReference type="GO" id="GO:0003723">
    <property type="term" value="F:RNA binding"/>
    <property type="evidence" value="ECO:0007669"/>
    <property type="project" value="TreeGrafter"/>
</dbReference>
<keyword evidence="2" id="KW-0812">Transmembrane</keyword>
<evidence type="ECO:0000256" key="3">
    <source>
        <dbReference type="ARBA" id="ARBA00022989"/>
    </source>
</evidence>
<evidence type="ECO:0000313" key="8">
    <source>
        <dbReference type="EMBL" id="KAF8409862.1"/>
    </source>
</evidence>
<comment type="caution">
    <text evidence="8">The sequence shown here is derived from an EMBL/GenBank/DDBJ whole genome shotgun (WGS) entry which is preliminary data.</text>
</comment>
<evidence type="ECO:0000256" key="2">
    <source>
        <dbReference type="ARBA" id="ARBA00022692"/>
    </source>
</evidence>
<dbReference type="PANTHER" id="PTHR24075:SF5">
    <property type="entry name" value="U5 SMALL NUCLEAR RIBONUCLEOPROTEIN 200 KDA HELICASE"/>
    <property type="match status" value="1"/>
</dbReference>
<keyword evidence="6" id="KW-0732">Signal</keyword>
<dbReference type="InterPro" id="IPR035892">
    <property type="entry name" value="C2_domain_sf"/>
</dbReference>
<proteinExistence type="predicted"/>
<evidence type="ECO:0000256" key="5">
    <source>
        <dbReference type="SAM" id="MobiDB-lite"/>
    </source>
</evidence>
<dbReference type="GO" id="GO:0003724">
    <property type="term" value="F:RNA helicase activity"/>
    <property type="evidence" value="ECO:0007669"/>
    <property type="project" value="TreeGrafter"/>
</dbReference>
<protein>
    <recommendedName>
        <fullName evidence="7">SEC63 domain-containing protein</fullName>
    </recommendedName>
</protein>
<dbReference type="SUPFAM" id="SSF158702">
    <property type="entry name" value="Sec63 N-terminal domain-like"/>
    <property type="match status" value="1"/>
</dbReference>
<dbReference type="GO" id="GO:0005681">
    <property type="term" value="C:spliceosomal complex"/>
    <property type="evidence" value="ECO:0007669"/>
    <property type="project" value="TreeGrafter"/>
</dbReference>
<dbReference type="Gene3D" id="2.60.40.150">
    <property type="entry name" value="C2 domain"/>
    <property type="match status" value="1"/>
</dbReference>
<dbReference type="Gene3D" id="1.10.3380.10">
    <property type="entry name" value="Sec63 N-terminal domain-like domain"/>
    <property type="match status" value="1"/>
</dbReference>
<dbReference type="Gene3D" id="1.10.150.20">
    <property type="entry name" value="5' to 3' exonuclease, C-terminal subdomain"/>
    <property type="match status" value="1"/>
</dbReference>
<evidence type="ECO:0000256" key="4">
    <source>
        <dbReference type="ARBA" id="ARBA00023136"/>
    </source>
</evidence>
<dbReference type="OrthoDB" id="5575at2759"/>